<dbReference type="PROSITE" id="PS51186">
    <property type="entry name" value="GNAT"/>
    <property type="match status" value="1"/>
</dbReference>
<comment type="caution">
    <text evidence="4">The sequence shown here is derived from an EMBL/GenBank/DDBJ whole genome shotgun (WGS) entry which is preliminary data.</text>
</comment>
<evidence type="ECO:0000256" key="1">
    <source>
        <dbReference type="ARBA" id="ARBA00022679"/>
    </source>
</evidence>
<dbReference type="Proteomes" id="UP001595807">
    <property type="component" value="Unassembled WGS sequence"/>
</dbReference>
<dbReference type="InterPro" id="IPR016181">
    <property type="entry name" value="Acyl_CoA_acyltransferase"/>
</dbReference>
<gene>
    <name evidence="4" type="ORF">ACFORF_02165</name>
</gene>
<organism evidence="4 5">
    <name type="scientific">Streptococcus caprae</name>
    <dbReference type="NCBI Taxonomy" id="1640501"/>
    <lineage>
        <taxon>Bacteria</taxon>
        <taxon>Bacillati</taxon>
        <taxon>Bacillota</taxon>
        <taxon>Bacilli</taxon>
        <taxon>Lactobacillales</taxon>
        <taxon>Streptococcaceae</taxon>
        <taxon>Streptococcus</taxon>
    </lineage>
</organism>
<protein>
    <submittedName>
        <fullName evidence="4">GNAT family N-acetyltransferase</fullName>
        <ecNumber evidence="4">2.3.-.-</ecNumber>
    </submittedName>
</protein>
<evidence type="ECO:0000313" key="4">
    <source>
        <dbReference type="EMBL" id="MFC3927439.1"/>
    </source>
</evidence>
<dbReference type="GO" id="GO:0016746">
    <property type="term" value="F:acyltransferase activity"/>
    <property type="evidence" value="ECO:0007669"/>
    <property type="project" value="UniProtKB-KW"/>
</dbReference>
<evidence type="ECO:0000256" key="2">
    <source>
        <dbReference type="ARBA" id="ARBA00023315"/>
    </source>
</evidence>
<dbReference type="InterPro" id="IPR000182">
    <property type="entry name" value="GNAT_dom"/>
</dbReference>
<reference evidence="5" key="1">
    <citation type="journal article" date="2019" name="Int. J. Syst. Evol. Microbiol.">
        <title>The Global Catalogue of Microorganisms (GCM) 10K type strain sequencing project: providing services to taxonomists for standard genome sequencing and annotation.</title>
        <authorList>
            <consortium name="The Broad Institute Genomics Platform"/>
            <consortium name="The Broad Institute Genome Sequencing Center for Infectious Disease"/>
            <person name="Wu L."/>
            <person name="Ma J."/>
        </authorList>
    </citation>
    <scope>NUCLEOTIDE SEQUENCE [LARGE SCALE GENOMIC DNA]</scope>
    <source>
        <strain evidence="5">CCUG 67170</strain>
    </source>
</reference>
<dbReference type="EMBL" id="JBHRZV010000012">
    <property type="protein sequence ID" value="MFC3927439.1"/>
    <property type="molecule type" value="Genomic_DNA"/>
</dbReference>
<keyword evidence="2 4" id="KW-0012">Acyltransferase</keyword>
<dbReference type="PANTHER" id="PTHR43877">
    <property type="entry name" value="AMINOALKYLPHOSPHONATE N-ACETYLTRANSFERASE-RELATED-RELATED"/>
    <property type="match status" value="1"/>
</dbReference>
<sequence length="217" mass="24733">MNIRPYRPADDKQWVYTKALSYLFSPFFDDRESSKPALETDIYEERIELVAEVGGQVIGLLDIDIYNQEYSRSYTYAPADKVAYFTNLAVHPDFQGQGIAQALYEQAYAQLVEKGVEKLAIFTRDGNAANHLYQKWGGKLVCQDWLVVGVPKDTPAFRFGVDFNKGRLALTDMQGSAISHYLREGIYIVSDEADLDNFDIEQVYQEFTYVVDIGIHP</sequence>
<dbReference type="EC" id="2.3.-.-" evidence="4"/>
<feature type="domain" description="N-acetyltransferase" evidence="3">
    <location>
        <begin position="1"/>
        <end position="164"/>
    </location>
</feature>
<name>A0ABV8CTJ1_9STRE</name>
<dbReference type="SUPFAM" id="SSF55729">
    <property type="entry name" value="Acyl-CoA N-acyltransferases (Nat)"/>
    <property type="match status" value="1"/>
</dbReference>
<keyword evidence="5" id="KW-1185">Reference proteome</keyword>
<dbReference type="Gene3D" id="3.40.630.30">
    <property type="match status" value="1"/>
</dbReference>
<proteinExistence type="predicted"/>
<evidence type="ECO:0000313" key="5">
    <source>
        <dbReference type="Proteomes" id="UP001595807"/>
    </source>
</evidence>
<evidence type="ECO:0000259" key="3">
    <source>
        <dbReference type="PROSITE" id="PS51186"/>
    </source>
</evidence>
<accession>A0ABV8CTJ1</accession>
<dbReference type="CDD" id="cd04301">
    <property type="entry name" value="NAT_SF"/>
    <property type="match status" value="1"/>
</dbReference>
<keyword evidence="1 4" id="KW-0808">Transferase</keyword>
<dbReference type="RefSeq" id="WP_380425047.1">
    <property type="nucleotide sequence ID" value="NZ_JBHRZV010000012.1"/>
</dbReference>
<dbReference type="InterPro" id="IPR050832">
    <property type="entry name" value="Bact_Acetyltransf"/>
</dbReference>
<dbReference type="Pfam" id="PF00583">
    <property type="entry name" value="Acetyltransf_1"/>
    <property type="match status" value="1"/>
</dbReference>